<protein>
    <submittedName>
        <fullName evidence="2">Uncharacterized protein</fullName>
    </submittedName>
</protein>
<dbReference type="EMBL" id="CP036276">
    <property type="protein sequence ID" value="QDU41584.1"/>
    <property type="molecule type" value="Genomic_DNA"/>
</dbReference>
<feature type="transmembrane region" description="Helical" evidence="1">
    <location>
        <begin position="20"/>
        <end position="42"/>
    </location>
</feature>
<gene>
    <name evidence="2" type="ORF">Mal52_00370</name>
</gene>
<dbReference type="Proteomes" id="UP000319383">
    <property type="component" value="Chromosome"/>
</dbReference>
<keyword evidence="3" id="KW-1185">Reference proteome</keyword>
<keyword evidence="1" id="KW-0812">Transmembrane</keyword>
<proteinExistence type="predicted"/>
<keyword evidence="1" id="KW-0472">Membrane</keyword>
<dbReference type="KEGG" id="sdyn:Mal52_00370"/>
<feature type="transmembrane region" description="Helical" evidence="1">
    <location>
        <begin position="77"/>
        <end position="98"/>
    </location>
</feature>
<evidence type="ECO:0000256" key="1">
    <source>
        <dbReference type="SAM" id="Phobius"/>
    </source>
</evidence>
<accession>A0A517ZGI6</accession>
<reference evidence="2 3" key="1">
    <citation type="submission" date="2019-02" db="EMBL/GenBank/DDBJ databases">
        <title>Deep-cultivation of Planctomycetes and their phenomic and genomic characterization uncovers novel biology.</title>
        <authorList>
            <person name="Wiegand S."/>
            <person name="Jogler M."/>
            <person name="Boedeker C."/>
            <person name="Pinto D."/>
            <person name="Vollmers J."/>
            <person name="Rivas-Marin E."/>
            <person name="Kohn T."/>
            <person name="Peeters S.H."/>
            <person name="Heuer A."/>
            <person name="Rast P."/>
            <person name="Oberbeckmann S."/>
            <person name="Bunk B."/>
            <person name="Jeske O."/>
            <person name="Meyerdierks A."/>
            <person name="Storesund J.E."/>
            <person name="Kallscheuer N."/>
            <person name="Luecker S."/>
            <person name="Lage O.M."/>
            <person name="Pohl T."/>
            <person name="Merkel B.J."/>
            <person name="Hornburger P."/>
            <person name="Mueller R.-W."/>
            <person name="Bruemmer F."/>
            <person name="Labrenz M."/>
            <person name="Spormann A.M."/>
            <person name="Op den Camp H."/>
            <person name="Overmann J."/>
            <person name="Amann R."/>
            <person name="Jetten M.S.M."/>
            <person name="Mascher T."/>
            <person name="Medema M.H."/>
            <person name="Devos D.P."/>
            <person name="Kaster A.-K."/>
            <person name="Ovreas L."/>
            <person name="Rohde M."/>
            <person name="Galperin M.Y."/>
            <person name="Jogler C."/>
        </authorList>
    </citation>
    <scope>NUCLEOTIDE SEQUENCE [LARGE SCALE GENOMIC DNA]</scope>
    <source>
        <strain evidence="2 3">Mal52</strain>
    </source>
</reference>
<name>A0A517ZGI6_9PLAN</name>
<dbReference type="AlphaFoldDB" id="A0A517ZGI6"/>
<keyword evidence="1" id="KW-1133">Transmembrane helix</keyword>
<evidence type="ECO:0000313" key="3">
    <source>
        <dbReference type="Proteomes" id="UP000319383"/>
    </source>
</evidence>
<sequence length="102" mass="11091">MNSSGGSLTYGLRENHALKFWNVLVFIVAMIVAIGVGLMLYVSGFAGVGFSGGILHFDFHGGNTSGSTILYIELPGFVLWGALAIVCFGVWWIALRLWKRSH</sequence>
<organism evidence="2 3">
    <name type="scientific">Symmachiella dynata</name>
    <dbReference type="NCBI Taxonomy" id="2527995"/>
    <lineage>
        <taxon>Bacteria</taxon>
        <taxon>Pseudomonadati</taxon>
        <taxon>Planctomycetota</taxon>
        <taxon>Planctomycetia</taxon>
        <taxon>Planctomycetales</taxon>
        <taxon>Planctomycetaceae</taxon>
        <taxon>Symmachiella</taxon>
    </lineage>
</organism>
<evidence type="ECO:0000313" key="2">
    <source>
        <dbReference type="EMBL" id="QDU41584.1"/>
    </source>
</evidence>